<reference evidence="3 4" key="1">
    <citation type="submission" date="2023-11" db="EMBL/GenBank/DDBJ databases">
        <title>MicrobeMod: A computational toolkit for identifying prokaryotic methylation and restriction-modification with nanopore sequencing.</title>
        <authorList>
            <person name="Crits-Christoph A."/>
            <person name="Kang S.C."/>
            <person name="Lee H."/>
            <person name="Ostrov N."/>
        </authorList>
    </citation>
    <scope>NUCLEOTIDE SEQUENCE [LARGE SCALE GENOMIC DNA]</scope>
    <source>
        <strain evidence="3 4">DSMZ 700</strain>
    </source>
</reference>
<organism evidence="3 4">
    <name type="scientific">Acidiphilium acidophilum</name>
    <name type="common">Thiobacillus acidophilus</name>
    <dbReference type="NCBI Taxonomy" id="76588"/>
    <lineage>
        <taxon>Bacteria</taxon>
        <taxon>Pseudomonadati</taxon>
        <taxon>Pseudomonadota</taxon>
        <taxon>Alphaproteobacteria</taxon>
        <taxon>Acetobacterales</taxon>
        <taxon>Acidocellaceae</taxon>
        <taxon>Acidiphilium</taxon>
    </lineage>
</organism>
<dbReference type="PANTHER" id="PTHR46230">
    <property type="match status" value="1"/>
</dbReference>
<dbReference type="Proteomes" id="UP001279553">
    <property type="component" value="Unassembled WGS sequence"/>
</dbReference>
<evidence type="ECO:0000313" key="4">
    <source>
        <dbReference type="Proteomes" id="UP001279553"/>
    </source>
</evidence>
<sequence>MTTRTERIHAILTAEFAPEALELKDDSHKHAKHAHRMEQVGHAPDVGETHYRLAMVSARFAGQTRVARSRAVHEALDAEFKSGLHALALDLKAPGE</sequence>
<evidence type="ECO:0000256" key="2">
    <source>
        <dbReference type="SAM" id="MobiDB-lite"/>
    </source>
</evidence>
<proteinExistence type="inferred from homology"/>
<dbReference type="SUPFAM" id="SSF82657">
    <property type="entry name" value="BolA-like"/>
    <property type="match status" value="1"/>
</dbReference>
<dbReference type="AlphaFoldDB" id="A0AAW9DM40"/>
<comment type="similarity">
    <text evidence="1">Belongs to the BolA/IbaG family.</text>
</comment>
<dbReference type="PIRSF" id="PIRSF003113">
    <property type="entry name" value="BolA"/>
    <property type="match status" value="1"/>
</dbReference>
<dbReference type="EMBL" id="JAWXYB010000018">
    <property type="protein sequence ID" value="MDX5930224.1"/>
    <property type="molecule type" value="Genomic_DNA"/>
</dbReference>
<gene>
    <name evidence="3" type="ORF">SIL87_05515</name>
</gene>
<evidence type="ECO:0000313" key="3">
    <source>
        <dbReference type="EMBL" id="MDX5930224.1"/>
    </source>
</evidence>
<comment type="caution">
    <text evidence="3">The sequence shown here is derived from an EMBL/GenBank/DDBJ whole genome shotgun (WGS) entry which is preliminary data.</text>
</comment>
<dbReference type="GO" id="GO:0016226">
    <property type="term" value="P:iron-sulfur cluster assembly"/>
    <property type="evidence" value="ECO:0007669"/>
    <property type="project" value="TreeGrafter"/>
</dbReference>
<dbReference type="PANTHER" id="PTHR46230:SF7">
    <property type="entry name" value="BOLA-LIKE PROTEIN 1"/>
    <property type="match status" value="1"/>
</dbReference>
<dbReference type="Gene3D" id="3.30.300.90">
    <property type="entry name" value="BolA-like"/>
    <property type="match status" value="1"/>
</dbReference>
<dbReference type="InterPro" id="IPR036065">
    <property type="entry name" value="BolA-like_sf"/>
</dbReference>
<evidence type="ECO:0000256" key="1">
    <source>
        <dbReference type="RuleBase" id="RU003860"/>
    </source>
</evidence>
<name>A0AAW9DM40_ACIAO</name>
<accession>A0AAW9DM40</accession>
<dbReference type="RefSeq" id="WP_319613183.1">
    <property type="nucleotide sequence ID" value="NZ_JAWXYB010000018.1"/>
</dbReference>
<keyword evidence="4" id="KW-1185">Reference proteome</keyword>
<dbReference type="Pfam" id="PF01722">
    <property type="entry name" value="BolA"/>
    <property type="match status" value="1"/>
</dbReference>
<feature type="region of interest" description="Disordered" evidence="2">
    <location>
        <begin position="26"/>
        <end position="45"/>
    </location>
</feature>
<protein>
    <submittedName>
        <fullName evidence="3">BolA family protein</fullName>
    </submittedName>
</protein>
<dbReference type="InterPro" id="IPR002634">
    <property type="entry name" value="BolA"/>
</dbReference>